<accession>A0A1H9NXW0</accession>
<dbReference type="SUPFAM" id="SSF51569">
    <property type="entry name" value="Aldolase"/>
    <property type="match status" value="1"/>
</dbReference>
<dbReference type="InterPro" id="IPR013785">
    <property type="entry name" value="Aldolase_TIM"/>
</dbReference>
<feature type="active site" description="Schiff-base intermediate with substrate" evidence="1">
    <location>
        <position position="169"/>
    </location>
</feature>
<dbReference type="STRING" id="1186196.SAMN04489841_3765"/>
<dbReference type="GO" id="GO:0008840">
    <property type="term" value="F:4-hydroxy-tetrahydrodipicolinate synthase activity"/>
    <property type="evidence" value="ECO:0007669"/>
    <property type="project" value="TreeGrafter"/>
</dbReference>
<dbReference type="Gene3D" id="3.20.20.70">
    <property type="entry name" value="Aldolase class I"/>
    <property type="match status" value="1"/>
</dbReference>
<protein>
    <submittedName>
        <fullName evidence="3">4-hydroxy-tetrahydrodipicolinate synthase</fullName>
    </submittedName>
</protein>
<proteinExistence type="predicted"/>
<dbReference type="Pfam" id="PF00701">
    <property type="entry name" value="DHDPS"/>
    <property type="match status" value="1"/>
</dbReference>
<evidence type="ECO:0000313" key="3">
    <source>
        <dbReference type="EMBL" id="SER40173.1"/>
    </source>
</evidence>
<dbReference type="PIRSF" id="PIRSF001365">
    <property type="entry name" value="DHDPS"/>
    <property type="match status" value="1"/>
</dbReference>
<dbReference type="SMART" id="SM01130">
    <property type="entry name" value="DHDPS"/>
    <property type="match status" value="1"/>
</dbReference>
<sequence length="314" mass="34060">MGHDMARATLRESFRDVAFTTAVPFSDDGCDVLVDELADNLARQYDAGARLFIACGNTGEYYALTDEERTRIVRTHVEATGDGATIAGGVGGSLEEVRRLADAYADAGADAVMVMHPDHTYAHEDGLRSYYHRICDATDLGVVVYKRGPEITRDVICELSERENVVAVKFAVDDIAEFSQTVADAPGDVTWVNGIAERYALAFALEGAAGYTTGLGNFAPAATLALFDAVENEDWERARSIQRLLRPIEDLREESGTGTLPAANNVPVVKYGMDLAGYTGGAVRDPLVDLDDDDAARLEEYYERLRTTALGKTT</sequence>
<dbReference type="CDD" id="cd00408">
    <property type="entry name" value="DHDPS-like"/>
    <property type="match status" value="1"/>
</dbReference>
<gene>
    <name evidence="3" type="ORF">SAMN04489841_3765</name>
</gene>
<dbReference type="Proteomes" id="UP000199114">
    <property type="component" value="Unassembled WGS sequence"/>
</dbReference>
<name>A0A1H9NXW0_9EURY</name>
<dbReference type="InterPro" id="IPR002220">
    <property type="entry name" value="DapA-like"/>
</dbReference>
<dbReference type="AlphaFoldDB" id="A0A1H9NXW0"/>
<organism evidence="3 4">
    <name type="scientific">Natrinema salaciae</name>
    <dbReference type="NCBI Taxonomy" id="1186196"/>
    <lineage>
        <taxon>Archaea</taxon>
        <taxon>Methanobacteriati</taxon>
        <taxon>Methanobacteriota</taxon>
        <taxon>Stenosarchaea group</taxon>
        <taxon>Halobacteria</taxon>
        <taxon>Halobacteriales</taxon>
        <taxon>Natrialbaceae</taxon>
        <taxon>Natrinema</taxon>
    </lineage>
</organism>
<evidence type="ECO:0000256" key="2">
    <source>
        <dbReference type="PIRSR" id="PIRSR001365-2"/>
    </source>
</evidence>
<evidence type="ECO:0000313" key="4">
    <source>
        <dbReference type="Proteomes" id="UP000199114"/>
    </source>
</evidence>
<dbReference type="PANTHER" id="PTHR12128">
    <property type="entry name" value="DIHYDRODIPICOLINATE SYNTHASE"/>
    <property type="match status" value="1"/>
</dbReference>
<reference evidence="4" key="1">
    <citation type="submission" date="2016-10" db="EMBL/GenBank/DDBJ databases">
        <authorList>
            <person name="Varghese N."/>
            <person name="Submissions S."/>
        </authorList>
    </citation>
    <scope>NUCLEOTIDE SEQUENCE [LARGE SCALE GENOMIC DNA]</scope>
    <source>
        <strain evidence="4">DSM 25055</strain>
    </source>
</reference>
<dbReference type="PANTHER" id="PTHR12128:SF19">
    <property type="entry name" value="5-DEHYDRO-4-DEOXYGLUCARATE DEHYDRATASE 2-RELATED"/>
    <property type="match status" value="1"/>
</dbReference>
<dbReference type="GO" id="GO:0008675">
    <property type="term" value="F:2-dehydro-3-deoxy-phosphogluconate aldolase activity"/>
    <property type="evidence" value="ECO:0007669"/>
    <property type="project" value="UniProtKB-ARBA"/>
</dbReference>
<feature type="active site" description="Proton donor/acceptor" evidence="1">
    <location>
        <position position="145"/>
    </location>
</feature>
<dbReference type="EMBL" id="FOFD01000005">
    <property type="protein sequence ID" value="SER40173.1"/>
    <property type="molecule type" value="Genomic_DNA"/>
</dbReference>
<evidence type="ECO:0000256" key="1">
    <source>
        <dbReference type="PIRSR" id="PIRSR001365-1"/>
    </source>
</evidence>
<keyword evidence="4" id="KW-1185">Reference proteome</keyword>
<feature type="binding site" evidence="2">
    <location>
        <position position="58"/>
    </location>
    <ligand>
        <name>pyruvate</name>
        <dbReference type="ChEBI" id="CHEBI:15361"/>
    </ligand>
</feature>